<dbReference type="OrthoDB" id="325673at2"/>
<proteinExistence type="predicted"/>
<dbReference type="STRING" id="1073328.SAMN05216294_2863"/>
<dbReference type="InterPro" id="IPR047715">
    <property type="entry name" value="EboA_dom"/>
</dbReference>
<gene>
    <name evidence="1" type="ORF">SAMN04487892_2855</name>
</gene>
<evidence type="ECO:0000313" key="2">
    <source>
        <dbReference type="Proteomes" id="UP000199592"/>
    </source>
</evidence>
<name>A0A1H2XXK8_9FLAO</name>
<dbReference type="NCBIfam" id="NF035938">
    <property type="entry name" value="EboA_domain"/>
    <property type="match status" value="1"/>
</dbReference>
<dbReference type="Proteomes" id="UP000199592">
    <property type="component" value="Unassembled WGS sequence"/>
</dbReference>
<organism evidence="1 2">
    <name type="scientific">Flagellimonas zhangzhouensis</name>
    <dbReference type="NCBI Taxonomy" id="1073328"/>
    <lineage>
        <taxon>Bacteria</taxon>
        <taxon>Pseudomonadati</taxon>
        <taxon>Bacteroidota</taxon>
        <taxon>Flavobacteriia</taxon>
        <taxon>Flavobacteriales</taxon>
        <taxon>Flavobacteriaceae</taxon>
        <taxon>Flagellimonas</taxon>
    </lineage>
</organism>
<dbReference type="EMBL" id="FNMY01000004">
    <property type="protein sequence ID" value="SDW97144.1"/>
    <property type="molecule type" value="Genomic_DNA"/>
</dbReference>
<dbReference type="RefSeq" id="WP_090297972.1">
    <property type="nucleotide sequence ID" value="NZ_FNKI01000003.1"/>
</dbReference>
<dbReference type="AlphaFoldDB" id="A0A1H2XXK8"/>
<accession>A0A1H2XXK8</accession>
<sequence length="281" mass="32729">MVQTSKEYLSDILQLNLSESEYQWLIGAMDKILETKSKRDLYMTYSLCASKIQDKSITNFGTADFEWKSYLEVQKASTLEMARIFILTAALEASEDFLQSVQQLIQVADKTELETFLKFLILLPEPEHFKFAAVEALRTNIATVFNAISQHNPYPSRYFSNHEWNQMYLKSAFMMQDLKQIPEIEKMANADLTRIISDYAHERWAASREIDPMFWRPVSNFIKGNLVNDIERILQSENEREQKAGTLVCFHSNLDEAKELLKKHDTHLPKVEQGDLTWKNL</sequence>
<evidence type="ECO:0000313" key="1">
    <source>
        <dbReference type="EMBL" id="SDW97144.1"/>
    </source>
</evidence>
<reference evidence="2" key="1">
    <citation type="submission" date="2016-10" db="EMBL/GenBank/DDBJ databases">
        <authorList>
            <person name="Varghese N."/>
            <person name="Submissions S."/>
        </authorList>
    </citation>
    <scope>NUCLEOTIDE SEQUENCE [LARGE SCALE GENOMIC DNA]</scope>
    <source>
        <strain evidence="2">DSM 25030</strain>
    </source>
</reference>
<protein>
    <submittedName>
        <fullName evidence="1">Uncharacterized protein</fullName>
    </submittedName>
</protein>
<keyword evidence="2" id="KW-1185">Reference proteome</keyword>